<proteinExistence type="predicted"/>
<sequence>MNKGRWAISVLLAVVLAGCATEQPQYGPTVAGPTTTPGSRTPRPVVQETLVESEPKVPVTGAALCKLFTTAEITKLLGLQVGKVVASRQGPYSSCTWKTTKSAGGIVTITRADGRYYAAYEKKIVTVSEARKARGRKELEGLGAGAFAMGASVNGVPTWQAVALQGGLLTGVEISGAGSKSSIATVKEFLIEILARG</sequence>
<dbReference type="PROSITE" id="PS51257">
    <property type="entry name" value="PROKAR_LIPOPROTEIN"/>
    <property type="match status" value="1"/>
</dbReference>
<dbReference type="EMBL" id="SNWQ01000013">
    <property type="protein sequence ID" value="TDO45304.1"/>
    <property type="molecule type" value="Genomic_DNA"/>
</dbReference>
<evidence type="ECO:0000313" key="2">
    <source>
        <dbReference type="EMBL" id="TDO45304.1"/>
    </source>
</evidence>
<dbReference type="RefSeq" id="WP_166665572.1">
    <property type="nucleotide sequence ID" value="NZ_SNWQ01000013.1"/>
</dbReference>
<dbReference type="Pfam" id="PF12079">
    <property type="entry name" value="DUF3558"/>
    <property type="match status" value="1"/>
</dbReference>
<protein>
    <submittedName>
        <fullName evidence="2">Uncharacterized protein DUF3558</fullName>
    </submittedName>
</protein>
<organism evidence="2 3">
    <name type="scientific">Kribbella caucasensis</name>
    <dbReference type="NCBI Taxonomy" id="2512215"/>
    <lineage>
        <taxon>Bacteria</taxon>
        <taxon>Bacillati</taxon>
        <taxon>Actinomycetota</taxon>
        <taxon>Actinomycetes</taxon>
        <taxon>Propionibacteriales</taxon>
        <taxon>Kribbellaceae</taxon>
        <taxon>Kribbella</taxon>
    </lineage>
</organism>
<dbReference type="InterPro" id="IPR024520">
    <property type="entry name" value="DUF3558"/>
</dbReference>
<comment type="caution">
    <text evidence="2">The sequence shown here is derived from an EMBL/GenBank/DDBJ whole genome shotgun (WGS) entry which is preliminary data.</text>
</comment>
<evidence type="ECO:0000313" key="3">
    <source>
        <dbReference type="Proteomes" id="UP000295388"/>
    </source>
</evidence>
<reference evidence="2 3" key="1">
    <citation type="submission" date="2019-03" db="EMBL/GenBank/DDBJ databases">
        <title>Genomic Encyclopedia of Type Strains, Phase III (KMG-III): the genomes of soil and plant-associated and newly described type strains.</title>
        <authorList>
            <person name="Whitman W."/>
        </authorList>
    </citation>
    <scope>NUCLEOTIDE SEQUENCE [LARGE SCALE GENOMIC DNA]</scope>
    <source>
        <strain evidence="2 3">VKM Ac-2527</strain>
    </source>
</reference>
<accession>A0A4R6K889</accession>
<dbReference type="AlphaFoldDB" id="A0A4R6K889"/>
<evidence type="ECO:0000256" key="1">
    <source>
        <dbReference type="SAM" id="SignalP"/>
    </source>
</evidence>
<keyword evidence="3" id="KW-1185">Reference proteome</keyword>
<keyword evidence="1" id="KW-0732">Signal</keyword>
<feature type="signal peptide" evidence="1">
    <location>
        <begin position="1"/>
        <end position="22"/>
    </location>
</feature>
<name>A0A4R6K889_9ACTN</name>
<gene>
    <name evidence="2" type="ORF">EV643_11377</name>
</gene>
<dbReference type="Proteomes" id="UP000295388">
    <property type="component" value="Unassembled WGS sequence"/>
</dbReference>
<feature type="chain" id="PRO_5020602521" evidence="1">
    <location>
        <begin position="23"/>
        <end position="197"/>
    </location>
</feature>